<name>A0A0M9BPD5_9BACL</name>
<evidence type="ECO:0000313" key="1">
    <source>
        <dbReference type="EMBL" id="KOY15606.1"/>
    </source>
</evidence>
<comment type="caution">
    <text evidence="1">The sequence shown here is derived from an EMBL/GenBank/DDBJ whole genome shotgun (WGS) entry which is preliminary data.</text>
</comment>
<protein>
    <submittedName>
        <fullName evidence="1">Fe-S oxidoreductase</fullName>
    </submittedName>
</protein>
<dbReference type="PATRIC" id="fig|1705561.3.peg.3308"/>
<feature type="non-terminal residue" evidence="1">
    <location>
        <position position="1"/>
    </location>
</feature>
<dbReference type="EMBL" id="LITU01000060">
    <property type="protein sequence ID" value="KOY15606.1"/>
    <property type="molecule type" value="Genomic_DNA"/>
</dbReference>
<accession>A0A0M9BPD5</accession>
<proteinExistence type="predicted"/>
<reference evidence="1 2" key="1">
    <citation type="submission" date="2015-08" db="EMBL/GenBank/DDBJ databases">
        <title>Draft genome sequence of cellulolytic and xylanolytic Paenibacillus sp. A59, isolated from a decaying forest soil from Patagonia, Argentina.</title>
        <authorList>
            <person name="Ghio S."/>
            <person name="Caceres A.M."/>
            <person name="Talia P."/>
            <person name="Grasso D."/>
            <person name="Campos E."/>
        </authorList>
    </citation>
    <scope>NUCLEOTIDE SEQUENCE [LARGE SCALE GENOMIC DNA]</scope>
    <source>
        <strain evidence="1 2">A59</strain>
    </source>
</reference>
<organism evidence="1 2">
    <name type="scientific">Paenibacillus xylanivorans</name>
    <dbReference type="NCBI Taxonomy" id="1705561"/>
    <lineage>
        <taxon>Bacteria</taxon>
        <taxon>Bacillati</taxon>
        <taxon>Bacillota</taxon>
        <taxon>Bacilli</taxon>
        <taxon>Bacillales</taxon>
        <taxon>Paenibacillaceae</taxon>
        <taxon>Paenibacillus</taxon>
    </lineage>
</organism>
<keyword evidence="2" id="KW-1185">Reference proteome</keyword>
<evidence type="ECO:0000313" key="2">
    <source>
        <dbReference type="Proteomes" id="UP000037688"/>
    </source>
</evidence>
<gene>
    <name evidence="1" type="ORF">AMS66_16195</name>
</gene>
<dbReference type="Proteomes" id="UP000037688">
    <property type="component" value="Unassembled WGS sequence"/>
</dbReference>
<dbReference type="AlphaFoldDB" id="A0A0M9BPD5"/>
<sequence length="91" mass="9726">GNASRALPMTSAMTAQTVMGARAFADLGLGEKELQKHTVLDVLPFRLERVLAGASPLAAKGRTLLVVVYQQHEGQQAQYYTLPLGEEAAAM</sequence>